<reference evidence="2" key="1">
    <citation type="submission" date="2020-05" db="EMBL/GenBank/DDBJ databases">
        <title>WGS assembly of Panicum virgatum.</title>
        <authorList>
            <person name="Lovell J.T."/>
            <person name="Jenkins J."/>
            <person name="Shu S."/>
            <person name="Juenger T.E."/>
            <person name="Schmutz J."/>
        </authorList>
    </citation>
    <scope>NUCLEOTIDE SEQUENCE</scope>
    <source>
        <strain evidence="2">AP13</strain>
    </source>
</reference>
<dbReference type="PANTHER" id="PTHR33110">
    <property type="entry name" value="F-BOX/KELCH-REPEAT PROTEIN-RELATED"/>
    <property type="match status" value="1"/>
</dbReference>
<dbReference type="AlphaFoldDB" id="A0A8T0PMP2"/>
<protein>
    <recommendedName>
        <fullName evidence="1">KIB1-4 beta-propeller domain-containing protein</fullName>
    </recommendedName>
</protein>
<accession>A0A8T0PMP2</accession>
<gene>
    <name evidence="2" type="ORF">PVAP13_8KG278528</name>
</gene>
<organism evidence="2 3">
    <name type="scientific">Panicum virgatum</name>
    <name type="common">Blackwell switchgrass</name>
    <dbReference type="NCBI Taxonomy" id="38727"/>
    <lineage>
        <taxon>Eukaryota</taxon>
        <taxon>Viridiplantae</taxon>
        <taxon>Streptophyta</taxon>
        <taxon>Embryophyta</taxon>
        <taxon>Tracheophyta</taxon>
        <taxon>Spermatophyta</taxon>
        <taxon>Magnoliopsida</taxon>
        <taxon>Liliopsida</taxon>
        <taxon>Poales</taxon>
        <taxon>Poaceae</taxon>
        <taxon>PACMAD clade</taxon>
        <taxon>Panicoideae</taxon>
        <taxon>Panicodae</taxon>
        <taxon>Paniceae</taxon>
        <taxon>Panicinae</taxon>
        <taxon>Panicum</taxon>
        <taxon>Panicum sect. Hiantes</taxon>
    </lineage>
</organism>
<dbReference type="SUPFAM" id="SSF81383">
    <property type="entry name" value="F-box domain"/>
    <property type="match status" value="1"/>
</dbReference>
<evidence type="ECO:0000313" key="3">
    <source>
        <dbReference type="Proteomes" id="UP000823388"/>
    </source>
</evidence>
<dbReference type="InterPro" id="IPR036047">
    <property type="entry name" value="F-box-like_dom_sf"/>
</dbReference>
<dbReference type="InterPro" id="IPR005174">
    <property type="entry name" value="KIB1-4_b-propeller"/>
</dbReference>
<dbReference type="Proteomes" id="UP000823388">
    <property type="component" value="Chromosome 8K"/>
</dbReference>
<name>A0A8T0PMP2_PANVG</name>
<evidence type="ECO:0000259" key="1">
    <source>
        <dbReference type="Pfam" id="PF03478"/>
    </source>
</evidence>
<feature type="domain" description="KIB1-4 beta-propeller" evidence="1">
    <location>
        <begin position="116"/>
        <end position="421"/>
    </location>
</feature>
<evidence type="ECO:0000313" key="2">
    <source>
        <dbReference type="EMBL" id="KAG2563647.1"/>
    </source>
</evidence>
<keyword evidence="3" id="KW-1185">Reference proteome</keyword>
<dbReference type="Gene3D" id="1.20.1280.50">
    <property type="match status" value="1"/>
</dbReference>
<dbReference type="Pfam" id="PF03478">
    <property type="entry name" value="Beta-prop_KIB1-4"/>
    <property type="match status" value="1"/>
</dbReference>
<dbReference type="EMBL" id="CM029051">
    <property type="protein sequence ID" value="KAG2563647.1"/>
    <property type="molecule type" value="Genomic_DNA"/>
</dbReference>
<comment type="caution">
    <text evidence="2">The sequence shown here is derived from an EMBL/GenBank/DDBJ whole genome shotgun (WGS) entry which is preliminary data.</text>
</comment>
<proteinExistence type="predicted"/>
<sequence>MKERTRFAFAMIERSEFFCLATCACPAGSICRSTMGAWLSKQQASPAPASSPPPCWSGLPPELADIVLRRLPSLADRARFASACRHWRHVATQYSPSPPGLPPALPWLNFHDGSFRSLPDGEPHSFPLGEDTLCGGSSGCGGWVLLRRPWSSSPSRRHFLQNPLLGTTLWFPGQCREPVDLNSYGSRRPVSTSTRFFISKVIVCSEDLIAATVNYHITGPCAVVCCRPVMSSWSAGLRDGRRYKDMALYKGKLHTVTDDGSLFAHEVTEDTSNGEGEPRVSRIEQVIKPPGFRLEHVMLDEPYFTLDCVKTCYLVISRDHKLLMVLRWIVVPCRDCYRPEQGCTPHMTLKVFEADLEMRRWVEVKSLGDQVLFVSPYSSKAISSDDCGYLRGNQIYFIDDSLITVWRLWPSSKPRTSGVYDMSSGTMRSISLGGLVTNDQAKGSWFFPC</sequence>
<dbReference type="PANTHER" id="PTHR33110:SF79">
    <property type="entry name" value="OS12G0155900 PROTEIN"/>
    <property type="match status" value="1"/>
</dbReference>